<dbReference type="Pfam" id="PF01320">
    <property type="entry name" value="Colicin_Pyocin"/>
    <property type="match status" value="1"/>
</dbReference>
<protein>
    <submittedName>
        <fullName evidence="3">Colicin immunity protein</fullName>
    </submittedName>
</protein>
<keyword evidence="5" id="KW-1185">Reference proteome</keyword>
<reference evidence="3" key="3">
    <citation type="submission" date="2015-03" db="EMBL/GenBank/DDBJ databases">
        <authorList>
            <person name="Murphy D."/>
        </authorList>
    </citation>
    <scope>NUCLEOTIDE SEQUENCE [LARGE SCALE GENOMIC DNA]</scope>
    <source>
        <strain evidence="3">A125KOH2</strain>
    </source>
</reference>
<dbReference type="AlphaFoldDB" id="A0A0T9NSU3"/>
<name>A0A0T9NSU3_9GAMM</name>
<dbReference type="Gene3D" id="1.10.1200.20">
    <property type="entry name" value="Colicin E immunity protein"/>
    <property type="match status" value="1"/>
</dbReference>
<comment type="similarity">
    <text evidence="1">Belongs to the colicins ColE2/ColE8/ColE9 and pyocins S1/S2 family.</text>
</comment>
<evidence type="ECO:0000313" key="4">
    <source>
        <dbReference type="EMBL" id="CRY67291.1"/>
    </source>
</evidence>
<evidence type="ECO:0000313" key="5">
    <source>
        <dbReference type="Proteomes" id="UP000044625"/>
    </source>
</evidence>
<dbReference type="GO" id="GO:0015643">
    <property type="term" value="F:toxic substance binding"/>
    <property type="evidence" value="ECO:0007669"/>
    <property type="project" value="InterPro"/>
</dbReference>
<dbReference type="Proteomes" id="UP000045840">
    <property type="component" value="Unassembled WGS sequence"/>
</dbReference>
<dbReference type="GO" id="GO:0030153">
    <property type="term" value="P:bacteriocin immunity"/>
    <property type="evidence" value="ECO:0007669"/>
    <property type="project" value="UniProtKB-KW"/>
</dbReference>
<dbReference type="EMBL" id="CWJL01000010">
    <property type="protein sequence ID" value="CRY67291.1"/>
    <property type="molecule type" value="Genomic_DNA"/>
</dbReference>
<evidence type="ECO:0000313" key="3">
    <source>
        <dbReference type="EMBL" id="CNH28154.1"/>
    </source>
</evidence>
<dbReference type="InterPro" id="IPR000290">
    <property type="entry name" value="Colicin_pyocin"/>
</dbReference>
<dbReference type="STRING" id="1288385.ERS137968_02363"/>
<keyword evidence="2" id="KW-0079">Bacteriocin immunity</keyword>
<evidence type="ECO:0000313" key="6">
    <source>
        <dbReference type="Proteomes" id="UP000045840"/>
    </source>
</evidence>
<reference evidence="6" key="1">
    <citation type="submission" date="2015-03" db="EMBL/GenBank/DDBJ databases">
        <authorList>
            <consortium name="Pathogen Informatics"/>
        </authorList>
    </citation>
    <scope>NUCLEOTIDE SEQUENCE [LARGE SCALE GENOMIC DNA]</scope>
    <source>
        <strain evidence="6">A125KOH2</strain>
    </source>
</reference>
<evidence type="ECO:0000256" key="1">
    <source>
        <dbReference type="ARBA" id="ARBA00009346"/>
    </source>
</evidence>
<gene>
    <name evidence="3" type="primary">imm_3</name>
    <name evidence="3" type="ORF">ERS008529_00844</name>
    <name evidence="4" type="ORF">ERS137968_02363</name>
</gene>
<dbReference type="Proteomes" id="UP000044625">
    <property type="component" value="Unassembled WGS sequence"/>
</dbReference>
<dbReference type="RefSeq" id="WP_049610279.1">
    <property type="nucleotide sequence ID" value="NZ_CAWMMU010000010.1"/>
</dbReference>
<sequence length="85" mass="9883">MELKKELTDYTENEFLELINLLFIGEFSSEEEHDELVNHIVKITEHPNGTDILYYPEAGVEDSPEGVIKFIKKWRAENGKPGFKE</sequence>
<proteinExistence type="inferred from homology"/>
<accession>A0A0T9NSU3</accession>
<organism evidence="3 6">
    <name type="scientific">Yersinia pekkanenii</name>
    <dbReference type="NCBI Taxonomy" id="1288385"/>
    <lineage>
        <taxon>Bacteria</taxon>
        <taxon>Pseudomonadati</taxon>
        <taxon>Pseudomonadota</taxon>
        <taxon>Gammaproteobacteria</taxon>
        <taxon>Enterobacterales</taxon>
        <taxon>Yersiniaceae</taxon>
        <taxon>Yersinia</taxon>
    </lineage>
</organism>
<dbReference type="EMBL" id="CQAZ01000005">
    <property type="protein sequence ID" value="CNH28154.1"/>
    <property type="molecule type" value="Genomic_DNA"/>
</dbReference>
<dbReference type="SUPFAM" id="SSF47345">
    <property type="entry name" value="Colicin E immunity proteins"/>
    <property type="match status" value="1"/>
</dbReference>
<dbReference type="PRINTS" id="PR01299">
    <property type="entry name" value="PYOCIN"/>
</dbReference>
<dbReference type="CDD" id="cd16363">
    <property type="entry name" value="Col_Im_like"/>
    <property type="match status" value="1"/>
</dbReference>
<reference evidence="4 5" key="2">
    <citation type="submission" date="2015-03" db="EMBL/GenBank/DDBJ databases">
        <authorList>
            <consortium name="Pathogen Informatics"/>
            <person name="Murphy D."/>
        </authorList>
    </citation>
    <scope>NUCLEOTIDE SEQUENCE [LARGE SCALE GENOMIC DNA]</scope>
    <source>
        <strain evidence="4">Type strain: CIP110230</strain>
        <strain evidence="5">type strain: CIP110230</strain>
    </source>
</reference>
<dbReference type="InterPro" id="IPR035900">
    <property type="entry name" value="Colicin_E_sf"/>
</dbReference>
<evidence type="ECO:0000256" key="2">
    <source>
        <dbReference type="ARBA" id="ARBA00023025"/>
    </source>
</evidence>
<dbReference type="OrthoDB" id="6810874at2"/>